<gene>
    <name evidence="1" type="ORF">H8698_01940</name>
</gene>
<evidence type="ECO:0000313" key="1">
    <source>
        <dbReference type="EMBL" id="MBC8539735.1"/>
    </source>
</evidence>
<organism evidence="1 2">
    <name type="scientific">Congzhengia minquanensis</name>
    <dbReference type="NCBI Taxonomy" id="2763657"/>
    <lineage>
        <taxon>Bacteria</taxon>
        <taxon>Bacillati</taxon>
        <taxon>Bacillota</taxon>
        <taxon>Clostridia</taxon>
        <taxon>Eubacteriales</taxon>
        <taxon>Oscillospiraceae</taxon>
        <taxon>Congzhengia</taxon>
    </lineage>
</organism>
<reference evidence="1" key="1">
    <citation type="submission" date="2020-08" db="EMBL/GenBank/DDBJ databases">
        <title>Genome public.</title>
        <authorList>
            <person name="Liu C."/>
            <person name="Sun Q."/>
        </authorList>
    </citation>
    <scope>NUCLEOTIDE SEQUENCE</scope>
    <source>
        <strain evidence="1">H8</strain>
    </source>
</reference>
<comment type="caution">
    <text evidence="1">The sequence shown here is derived from an EMBL/GenBank/DDBJ whole genome shotgun (WGS) entry which is preliminary data.</text>
</comment>
<accession>A0A926HY38</accession>
<name>A0A926HY38_9FIRM</name>
<dbReference type="RefSeq" id="WP_249310946.1">
    <property type="nucleotide sequence ID" value="NZ_JACRSU010000001.1"/>
</dbReference>
<evidence type="ECO:0000313" key="2">
    <source>
        <dbReference type="Proteomes" id="UP000611762"/>
    </source>
</evidence>
<dbReference type="AlphaFoldDB" id="A0A926HY38"/>
<sequence>MKINAQTIVWFDKPVKEQKLTATLGSNKKLLLNDALQSKLPENIQFGFDMSSRTLLIVGTQDSKYKKRKMNTVFGLAPAIADLGMKLPVSFDFTYDKQNNWWVGQIILRKKNSEYDTEQILALYKPLADKIFKKMAKTTPPEDRRQNIGLAFCEAAKQYTPDRGNFEEYLTKHTEYLVKMANHAHVKYVQMESKSIDAAFHNDKSQNFNLYSVIKYNDLNYVKIENKMLDEQFERQLTKSELSVYKMLLNEYTIEEISENLNILPEKIESLAKSVGIKRKKFYLS</sequence>
<keyword evidence="2" id="KW-1185">Reference proteome</keyword>
<proteinExistence type="predicted"/>
<dbReference type="EMBL" id="JACRSU010000001">
    <property type="protein sequence ID" value="MBC8539735.1"/>
    <property type="molecule type" value="Genomic_DNA"/>
</dbReference>
<dbReference type="Proteomes" id="UP000611762">
    <property type="component" value="Unassembled WGS sequence"/>
</dbReference>
<protein>
    <submittedName>
        <fullName evidence="1">Uncharacterized protein</fullName>
    </submittedName>
</protein>